<feature type="signal peptide" evidence="1">
    <location>
        <begin position="1"/>
        <end position="21"/>
    </location>
</feature>
<keyword evidence="1" id="KW-0732">Signal</keyword>
<evidence type="ECO:0000313" key="3">
    <source>
        <dbReference type="Proteomes" id="UP001529491"/>
    </source>
</evidence>
<keyword evidence="3" id="KW-1185">Reference proteome</keyword>
<evidence type="ECO:0000256" key="1">
    <source>
        <dbReference type="SAM" id="SignalP"/>
    </source>
</evidence>
<name>A0ABZ0K0D2_9GAMM</name>
<proteinExistence type="predicted"/>
<organism evidence="2 3">
    <name type="scientific">Shewanella youngdeokensis</name>
    <dbReference type="NCBI Taxonomy" id="2999068"/>
    <lineage>
        <taxon>Bacteria</taxon>
        <taxon>Pseudomonadati</taxon>
        <taxon>Pseudomonadota</taxon>
        <taxon>Gammaproteobacteria</taxon>
        <taxon>Alteromonadales</taxon>
        <taxon>Shewanellaceae</taxon>
        <taxon>Shewanella</taxon>
    </lineage>
</organism>
<gene>
    <name evidence="2" type="ORF">RGE70_03275</name>
</gene>
<accession>A0ABZ0K0D2</accession>
<reference evidence="2 3" key="1">
    <citation type="submission" date="2023-10" db="EMBL/GenBank/DDBJ databases">
        <title>Complete genome sequence of Shewanella sp. DAU334.</title>
        <authorList>
            <person name="Lee Y.-S."/>
            <person name="Jeong H.-R."/>
            <person name="Hwang E.-J."/>
            <person name="Choi Y.-L."/>
            <person name="Kim G.-D."/>
        </authorList>
    </citation>
    <scope>NUCLEOTIDE SEQUENCE [LARGE SCALE GENOMIC DNA]</scope>
    <source>
        <strain evidence="2 3">DAU334</strain>
    </source>
</reference>
<protein>
    <recommendedName>
        <fullName evidence="4">Lipoprotein</fullName>
    </recommendedName>
</protein>
<dbReference type="EMBL" id="CP136522">
    <property type="protein sequence ID" value="WOT05866.1"/>
    <property type="molecule type" value="Genomic_DNA"/>
</dbReference>
<dbReference type="Proteomes" id="UP001529491">
    <property type="component" value="Chromosome"/>
</dbReference>
<feature type="chain" id="PRO_5047549865" description="Lipoprotein" evidence="1">
    <location>
        <begin position="22"/>
        <end position="143"/>
    </location>
</feature>
<dbReference type="RefSeq" id="WP_310470128.1">
    <property type="nucleotide sequence ID" value="NZ_CP136522.1"/>
</dbReference>
<sequence>MYLKSILFIIALLFLTSCGEASINGAKDEAYGILRIPVLTECAINLKELEIPQIKSIELVNFDMNISGSNVNSYLHIEHKGLPSVVLTKVHDKLKNCIPNVLVTYDNSELLSQDLDNYKSVSLTKPVYIKADNGKFEVRYQKR</sequence>
<evidence type="ECO:0008006" key="4">
    <source>
        <dbReference type="Google" id="ProtNLM"/>
    </source>
</evidence>
<evidence type="ECO:0000313" key="2">
    <source>
        <dbReference type="EMBL" id="WOT05866.1"/>
    </source>
</evidence>
<dbReference type="PROSITE" id="PS51257">
    <property type="entry name" value="PROKAR_LIPOPROTEIN"/>
    <property type="match status" value="1"/>
</dbReference>